<reference evidence="1 2" key="1">
    <citation type="submission" date="2019-07" db="EMBL/GenBank/DDBJ databases">
        <title>Genomic Encyclopedia of Archaeal and Bacterial Type Strains, Phase II (KMG-II): from individual species to whole genera.</title>
        <authorList>
            <person name="Goeker M."/>
        </authorList>
    </citation>
    <scope>NUCLEOTIDE SEQUENCE [LARGE SCALE GENOMIC DNA]</scope>
    <source>
        <strain evidence="1 2">ATCC BAA-1854</strain>
    </source>
</reference>
<organism evidence="1 2">
    <name type="scientific">Mucilaginibacter frigoritolerans</name>
    <dbReference type="NCBI Taxonomy" id="652788"/>
    <lineage>
        <taxon>Bacteria</taxon>
        <taxon>Pseudomonadati</taxon>
        <taxon>Bacteroidota</taxon>
        <taxon>Sphingobacteriia</taxon>
        <taxon>Sphingobacteriales</taxon>
        <taxon>Sphingobacteriaceae</taxon>
        <taxon>Mucilaginibacter</taxon>
    </lineage>
</organism>
<dbReference type="SUPFAM" id="SSF52402">
    <property type="entry name" value="Adenine nucleotide alpha hydrolases-like"/>
    <property type="match status" value="1"/>
</dbReference>
<name>A0A562U4E5_9SPHI</name>
<dbReference type="OrthoDB" id="9788959at2"/>
<dbReference type="EMBL" id="VLLI01000005">
    <property type="protein sequence ID" value="TWJ00660.1"/>
    <property type="molecule type" value="Genomic_DNA"/>
</dbReference>
<protein>
    <submittedName>
        <fullName evidence="1">Nucleotide-binding universal stress UspA family protein</fullName>
    </submittedName>
</protein>
<proteinExistence type="predicted"/>
<dbReference type="Proteomes" id="UP000317010">
    <property type="component" value="Unassembled WGS sequence"/>
</dbReference>
<dbReference type="Gene3D" id="3.40.50.12370">
    <property type="match status" value="1"/>
</dbReference>
<gene>
    <name evidence="1" type="ORF">JN11_01916</name>
</gene>
<sequence>MKTIAVLTDLSANANHTTRFALRIAKKMKAKVLLFSLCPVAVIKNLVPAGETEPSFIVGNPIEDFASCMEQDLKNRAFQGSYLPEISFNNTDTELVDIMTTIMGNKNISMIVMAPPVNVDMADFILSDAFTRIIDWATVPVMLVPEYAVIKNFEKIAFASMLHAYDIDSVGELGNLMESFAAELMVAHLNENPSDPIVQDAEKQLNQDLYRKLNCGGVYFRSIPDTGHQKNWDWLKANKKTDLLAVVQGPKEQMVKFFNRGTNLYATYHINIPVIILPKLP</sequence>
<evidence type="ECO:0000313" key="1">
    <source>
        <dbReference type="EMBL" id="TWJ00660.1"/>
    </source>
</evidence>
<dbReference type="RefSeq" id="WP_144911967.1">
    <property type="nucleotide sequence ID" value="NZ_VLLI01000005.1"/>
</dbReference>
<evidence type="ECO:0000313" key="2">
    <source>
        <dbReference type="Proteomes" id="UP000317010"/>
    </source>
</evidence>
<accession>A0A562U4E5</accession>
<dbReference type="AlphaFoldDB" id="A0A562U4E5"/>
<keyword evidence="2" id="KW-1185">Reference proteome</keyword>
<comment type="caution">
    <text evidence="1">The sequence shown here is derived from an EMBL/GenBank/DDBJ whole genome shotgun (WGS) entry which is preliminary data.</text>
</comment>